<sequence>MRSTSRSYFCFGRKQVSVLGRPKSKRLEQPTSSTSRDGLNENMRTDREHTNRGVCPWRHLEHLTLVTVLLRGHVQAISALSSSSVVEAELRSEGRVSVTHSATHLRAGKSTAAYPCRTVTPHHV</sequence>
<keyword evidence="3" id="KW-1185">Reference proteome</keyword>
<dbReference type="Proteomes" id="UP001283361">
    <property type="component" value="Unassembled WGS sequence"/>
</dbReference>
<organism evidence="2 3">
    <name type="scientific">Elysia crispata</name>
    <name type="common">lettuce slug</name>
    <dbReference type="NCBI Taxonomy" id="231223"/>
    <lineage>
        <taxon>Eukaryota</taxon>
        <taxon>Metazoa</taxon>
        <taxon>Spiralia</taxon>
        <taxon>Lophotrochozoa</taxon>
        <taxon>Mollusca</taxon>
        <taxon>Gastropoda</taxon>
        <taxon>Heterobranchia</taxon>
        <taxon>Euthyneura</taxon>
        <taxon>Panpulmonata</taxon>
        <taxon>Sacoglossa</taxon>
        <taxon>Placobranchoidea</taxon>
        <taxon>Plakobranchidae</taxon>
        <taxon>Elysia</taxon>
    </lineage>
</organism>
<feature type="region of interest" description="Disordered" evidence="1">
    <location>
        <begin position="20"/>
        <end position="50"/>
    </location>
</feature>
<evidence type="ECO:0000256" key="1">
    <source>
        <dbReference type="SAM" id="MobiDB-lite"/>
    </source>
</evidence>
<dbReference type="EMBL" id="JAWDGP010002931">
    <property type="protein sequence ID" value="KAK3778506.1"/>
    <property type="molecule type" value="Genomic_DNA"/>
</dbReference>
<evidence type="ECO:0000313" key="3">
    <source>
        <dbReference type="Proteomes" id="UP001283361"/>
    </source>
</evidence>
<dbReference type="AlphaFoldDB" id="A0AAE1A0T1"/>
<accession>A0AAE1A0T1</accession>
<gene>
    <name evidence="2" type="ORF">RRG08_024914</name>
</gene>
<reference evidence="2" key="1">
    <citation type="journal article" date="2023" name="G3 (Bethesda)">
        <title>A reference genome for the long-term kleptoplast-retaining sea slug Elysia crispata morphotype clarki.</title>
        <authorList>
            <person name="Eastman K.E."/>
            <person name="Pendleton A.L."/>
            <person name="Shaikh M.A."/>
            <person name="Suttiyut T."/>
            <person name="Ogas R."/>
            <person name="Tomko P."/>
            <person name="Gavelis G."/>
            <person name="Widhalm J.R."/>
            <person name="Wisecaver J.H."/>
        </authorList>
    </citation>
    <scope>NUCLEOTIDE SEQUENCE</scope>
    <source>
        <strain evidence="2">ECLA1</strain>
    </source>
</reference>
<name>A0AAE1A0T1_9GAST</name>
<evidence type="ECO:0000313" key="2">
    <source>
        <dbReference type="EMBL" id="KAK3778506.1"/>
    </source>
</evidence>
<proteinExistence type="predicted"/>
<comment type="caution">
    <text evidence="2">The sequence shown here is derived from an EMBL/GenBank/DDBJ whole genome shotgun (WGS) entry which is preliminary data.</text>
</comment>
<protein>
    <submittedName>
        <fullName evidence="2">Uncharacterized protein</fullName>
    </submittedName>
</protein>